<dbReference type="HOGENOM" id="CLU_488485_0_0_1"/>
<accession>R0I6I3</accession>
<gene>
    <name evidence="1" type="ORF">SETTUDRAFT_35980</name>
</gene>
<protein>
    <submittedName>
        <fullName evidence="1">Uncharacterized protein</fullName>
    </submittedName>
</protein>
<dbReference type="GeneID" id="19404074"/>
<evidence type="ECO:0000313" key="1">
    <source>
        <dbReference type="EMBL" id="EOA81106.1"/>
    </source>
</evidence>
<reference evidence="1 2" key="2">
    <citation type="journal article" date="2013" name="PLoS Genet.">
        <title>Comparative genome structure, secondary metabolite, and effector coding capacity across Cochliobolus pathogens.</title>
        <authorList>
            <person name="Condon B.J."/>
            <person name="Leng Y."/>
            <person name="Wu D."/>
            <person name="Bushley K.E."/>
            <person name="Ohm R.A."/>
            <person name="Otillar R."/>
            <person name="Martin J."/>
            <person name="Schackwitz W."/>
            <person name="Grimwood J."/>
            <person name="MohdZainudin N."/>
            <person name="Xue C."/>
            <person name="Wang R."/>
            <person name="Manning V.A."/>
            <person name="Dhillon B."/>
            <person name="Tu Z.J."/>
            <person name="Steffenson B.J."/>
            <person name="Salamov A."/>
            <person name="Sun H."/>
            <person name="Lowry S."/>
            <person name="LaButti K."/>
            <person name="Han J."/>
            <person name="Copeland A."/>
            <person name="Lindquist E."/>
            <person name="Barry K."/>
            <person name="Schmutz J."/>
            <person name="Baker S.E."/>
            <person name="Ciuffetti L.M."/>
            <person name="Grigoriev I.V."/>
            <person name="Zhong S."/>
            <person name="Turgeon B.G."/>
        </authorList>
    </citation>
    <scope>NUCLEOTIDE SEQUENCE [LARGE SCALE GENOMIC DNA]</scope>
    <source>
        <strain evidence="2">28A</strain>
    </source>
</reference>
<dbReference type="Proteomes" id="UP000016935">
    <property type="component" value="Unassembled WGS sequence"/>
</dbReference>
<proteinExistence type="predicted"/>
<dbReference type="OrthoDB" id="5105496at2759"/>
<dbReference type="AlphaFoldDB" id="R0I6I3"/>
<sequence length="558" mass="62852">MAIRQATIEVIGQHLKAGEEEEGTMDDIKVGLTLEQAEFLAFLASLMALASEAAALWREVAQGKLPIWTASTLTDILLREAESLIHVTRLLNEEEELSSELLRPWTASTSNKDGVSQPQLAQDWVDALDKANDAGSLWRELATLLPGLPYCAMSFLRPSVNAAPDVLRSAHRPYVFTMLCHGIRHIGMGDHPTSVAQVPLVTLVATHFCLLVTSKGVDLEAARTEVRAELSGILALLPRLYKQKALTEKEINEFRNTAKGMKAWAEACTEPMSLGTIHAFARMHWVQWYVRIIGTNSLPLQTFLYLCEKRRLQASGDIDDDNDDKRLIGALLEDQRIAPYLLQDGRPKTVSQCIKALRDWCHLPTLDGRTLNDKYIRQLETSERMKRLEVVESISSARSINSMFMYERITNNNYRVTKDMYIEISARLPVEERRNGLTDPTLLRRYLIWEMDPPSCFDLEAALFEAVQKTPEWEGLRVVSLLRLIPDKSNWWNEVAKVLRQALEAKLPGGFFIVNDDNSLQIALLKAALRVNGHEESLKAALISAIRHARVAGNIPHF</sequence>
<organism evidence="1 2">
    <name type="scientific">Exserohilum turcicum (strain 28A)</name>
    <name type="common">Northern leaf blight fungus</name>
    <name type="synonym">Setosphaeria turcica</name>
    <dbReference type="NCBI Taxonomy" id="671987"/>
    <lineage>
        <taxon>Eukaryota</taxon>
        <taxon>Fungi</taxon>
        <taxon>Dikarya</taxon>
        <taxon>Ascomycota</taxon>
        <taxon>Pezizomycotina</taxon>
        <taxon>Dothideomycetes</taxon>
        <taxon>Pleosporomycetidae</taxon>
        <taxon>Pleosporales</taxon>
        <taxon>Pleosporineae</taxon>
        <taxon>Pleosporaceae</taxon>
        <taxon>Exserohilum</taxon>
    </lineage>
</organism>
<name>R0I6I3_EXST2</name>
<keyword evidence="2" id="KW-1185">Reference proteome</keyword>
<dbReference type="EMBL" id="KB908877">
    <property type="protein sequence ID" value="EOA81106.1"/>
    <property type="molecule type" value="Genomic_DNA"/>
</dbReference>
<dbReference type="RefSeq" id="XP_008031268.1">
    <property type="nucleotide sequence ID" value="XM_008033077.1"/>
</dbReference>
<evidence type="ECO:0000313" key="2">
    <source>
        <dbReference type="Proteomes" id="UP000016935"/>
    </source>
</evidence>
<reference evidence="1 2" key="1">
    <citation type="journal article" date="2012" name="PLoS Pathog.">
        <title>Diverse lifestyles and strategies of plant pathogenesis encoded in the genomes of eighteen Dothideomycetes fungi.</title>
        <authorList>
            <person name="Ohm R.A."/>
            <person name="Feau N."/>
            <person name="Henrissat B."/>
            <person name="Schoch C.L."/>
            <person name="Horwitz B.A."/>
            <person name="Barry K.W."/>
            <person name="Condon B.J."/>
            <person name="Copeland A.C."/>
            <person name="Dhillon B."/>
            <person name="Glaser F."/>
            <person name="Hesse C.N."/>
            <person name="Kosti I."/>
            <person name="LaButti K."/>
            <person name="Lindquist E.A."/>
            <person name="Lucas S."/>
            <person name="Salamov A.A."/>
            <person name="Bradshaw R.E."/>
            <person name="Ciuffetti L."/>
            <person name="Hamelin R.C."/>
            <person name="Kema G.H.J."/>
            <person name="Lawrence C."/>
            <person name="Scott J.A."/>
            <person name="Spatafora J.W."/>
            <person name="Turgeon B.G."/>
            <person name="de Wit P.J.G.M."/>
            <person name="Zhong S."/>
            <person name="Goodwin S.B."/>
            <person name="Grigoriev I.V."/>
        </authorList>
    </citation>
    <scope>NUCLEOTIDE SEQUENCE [LARGE SCALE GENOMIC DNA]</scope>
    <source>
        <strain evidence="2">28A</strain>
    </source>
</reference>